<evidence type="ECO:0000256" key="5">
    <source>
        <dbReference type="SAM" id="MobiDB-lite"/>
    </source>
</evidence>
<dbReference type="Gene3D" id="3.30.40.10">
    <property type="entry name" value="Zinc/RING finger domain, C3HC4 (zinc finger)"/>
    <property type="match status" value="1"/>
</dbReference>
<dbReference type="PANTHER" id="PTHR45969">
    <property type="entry name" value="RING ZINC FINGER PROTEIN-RELATED"/>
    <property type="match status" value="1"/>
</dbReference>
<name>A0ABR3C0I6_9PEZI</name>
<sequence length="514" mass="58348">MRHIFVAVRLYGNEHSPEWAAACATLLRLPNLKTVDFDIIPRMLPPHPPDDELMASILERLAPFEGQSPRSGVWSFRVFSVEGWRAAFEERGIPFIVKDANDPRANVVDYSHSPPTTCQAYPDHRQFILQKLNHATCPHGRDFPREDRRCCICLEDIHDNSTVAQVCPQSPKHIYHWLCMIQWLNKWSDENEEYNRTCPTCRAEMLLVQKSSFTHHEPFPPPTQHVLNRRDEIEDSWADLMTYRRALVSSSVGGYVLPPLDDNAVDRALPIRYAMMGDTGSSRELAVVLMALADPLQIEVMRSAAYMTEDYAQLDSLLYFADELRYGFETGSPLPSPQAARQPDSATDQMEAQHISGAEDSYATQEEGEELEEDEGKEGEDDDGDEEEASEGETLVDGSKDGQGDTEETDGEMTLLQETHDTDPEKPPSPEPDSQVEEEDSQMEEDDSQVEEQDSQMEEYDSEEYDSEDPSDDEEMSDPDEEDKSQEIFMSDAVDQMRDEESQGSSSPEWENVI</sequence>
<feature type="compositionally biased region" description="Acidic residues" evidence="5">
    <location>
        <begin position="434"/>
        <end position="484"/>
    </location>
</feature>
<evidence type="ECO:0000256" key="1">
    <source>
        <dbReference type="ARBA" id="ARBA00022723"/>
    </source>
</evidence>
<protein>
    <recommendedName>
        <fullName evidence="6">RING-type domain-containing protein</fullName>
    </recommendedName>
</protein>
<gene>
    <name evidence="7" type="ORF">SLS55_010253</name>
</gene>
<evidence type="ECO:0000313" key="8">
    <source>
        <dbReference type="Proteomes" id="UP001430584"/>
    </source>
</evidence>
<feature type="region of interest" description="Disordered" evidence="5">
    <location>
        <begin position="331"/>
        <end position="514"/>
    </location>
</feature>
<keyword evidence="3" id="KW-0862">Zinc</keyword>
<evidence type="ECO:0000259" key="6">
    <source>
        <dbReference type="PROSITE" id="PS50089"/>
    </source>
</evidence>
<accession>A0ABR3C0I6</accession>
<keyword evidence="1" id="KW-0479">Metal-binding</keyword>
<organism evidence="7 8">
    <name type="scientific">Diplodia seriata</name>
    <dbReference type="NCBI Taxonomy" id="420778"/>
    <lineage>
        <taxon>Eukaryota</taxon>
        <taxon>Fungi</taxon>
        <taxon>Dikarya</taxon>
        <taxon>Ascomycota</taxon>
        <taxon>Pezizomycotina</taxon>
        <taxon>Dothideomycetes</taxon>
        <taxon>Dothideomycetes incertae sedis</taxon>
        <taxon>Botryosphaeriales</taxon>
        <taxon>Botryosphaeriaceae</taxon>
        <taxon>Diplodia</taxon>
    </lineage>
</organism>
<evidence type="ECO:0000256" key="3">
    <source>
        <dbReference type="ARBA" id="ARBA00022833"/>
    </source>
</evidence>
<feature type="domain" description="RING-type" evidence="6">
    <location>
        <begin position="150"/>
        <end position="202"/>
    </location>
</feature>
<feature type="compositionally biased region" description="Acidic residues" evidence="5">
    <location>
        <begin position="366"/>
        <end position="391"/>
    </location>
</feature>
<dbReference type="CDD" id="cd16448">
    <property type="entry name" value="RING-H2"/>
    <property type="match status" value="1"/>
</dbReference>
<dbReference type="GeneID" id="92014338"/>
<dbReference type="InterPro" id="IPR013083">
    <property type="entry name" value="Znf_RING/FYVE/PHD"/>
</dbReference>
<dbReference type="RefSeq" id="XP_066627925.1">
    <property type="nucleotide sequence ID" value="XM_066781642.1"/>
</dbReference>
<keyword evidence="2 4" id="KW-0863">Zinc-finger</keyword>
<dbReference type="InterPro" id="IPR001841">
    <property type="entry name" value="Znf_RING"/>
</dbReference>
<dbReference type="EMBL" id="JAJVCZ030000012">
    <property type="protein sequence ID" value="KAL0253281.1"/>
    <property type="molecule type" value="Genomic_DNA"/>
</dbReference>
<evidence type="ECO:0000256" key="4">
    <source>
        <dbReference type="PROSITE-ProRule" id="PRU00175"/>
    </source>
</evidence>
<dbReference type="PANTHER" id="PTHR45969:SF69">
    <property type="entry name" value="FINGER DOMAIN PROTEIN, PUTATIVE (AFU_ORTHOLOGUE AFUA_3G12190)-RELATED"/>
    <property type="match status" value="1"/>
</dbReference>
<keyword evidence="8" id="KW-1185">Reference proteome</keyword>
<feature type="compositionally biased region" description="Polar residues" evidence="5">
    <location>
        <begin position="503"/>
        <end position="514"/>
    </location>
</feature>
<dbReference type="PROSITE" id="PS50089">
    <property type="entry name" value="ZF_RING_2"/>
    <property type="match status" value="1"/>
</dbReference>
<evidence type="ECO:0000313" key="7">
    <source>
        <dbReference type="EMBL" id="KAL0253281.1"/>
    </source>
</evidence>
<evidence type="ECO:0000256" key="2">
    <source>
        <dbReference type="ARBA" id="ARBA00022771"/>
    </source>
</evidence>
<dbReference type="SUPFAM" id="SSF57850">
    <property type="entry name" value="RING/U-box"/>
    <property type="match status" value="1"/>
</dbReference>
<dbReference type="Proteomes" id="UP001430584">
    <property type="component" value="Unassembled WGS sequence"/>
</dbReference>
<proteinExistence type="predicted"/>
<feature type="compositionally biased region" description="Basic and acidic residues" evidence="5">
    <location>
        <begin position="418"/>
        <end position="428"/>
    </location>
</feature>
<reference evidence="7 8" key="1">
    <citation type="submission" date="2024-02" db="EMBL/GenBank/DDBJ databases">
        <title>De novo assembly and annotation of 12 fungi associated with fruit tree decline syndrome in Ontario, Canada.</title>
        <authorList>
            <person name="Sulman M."/>
            <person name="Ellouze W."/>
            <person name="Ilyukhin E."/>
        </authorList>
    </citation>
    <scope>NUCLEOTIDE SEQUENCE [LARGE SCALE GENOMIC DNA]</scope>
    <source>
        <strain evidence="7 8">FDS-637</strain>
    </source>
</reference>
<comment type="caution">
    <text evidence="7">The sequence shown here is derived from an EMBL/GenBank/DDBJ whole genome shotgun (WGS) entry which is preliminary data.</text>
</comment>